<dbReference type="EMBL" id="VXIV02002606">
    <property type="protein sequence ID" value="KAF6024208.1"/>
    <property type="molecule type" value="Genomic_DNA"/>
</dbReference>
<feature type="compositionally biased region" description="Basic residues" evidence="1">
    <location>
        <begin position="83"/>
        <end position="95"/>
    </location>
</feature>
<evidence type="ECO:0000313" key="3">
    <source>
        <dbReference type="Proteomes" id="UP000593567"/>
    </source>
</evidence>
<dbReference type="Proteomes" id="UP000593567">
    <property type="component" value="Unassembled WGS sequence"/>
</dbReference>
<name>A0A7J7JFS2_BUGNE</name>
<accession>A0A7J7JFS2</accession>
<gene>
    <name evidence="2" type="ORF">EB796_017491</name>
</gene>
<proteinExistence type="predicted"/>
<evidence type="ECO:0000313" key="2">
    <source>
        <dbReference type="EMBL" id="KAF6024208.1"/>
    </source>
</evidence>
<dbReference type="AlphaFoldDB" id="A0A7J7JFS2"/>
<comment type="caution">
    <text evidence="2">The sequence shown here is derived from an EMBL/GenBank/DDBJ whole genome shotgun (WGS) entry which is preliminary data.</text>
</comment>
<protein>
    <submittedName>
        <fullName evidence="2">Uncharacterized protein</fullName>
    </submittedName>
</protein>
<evidence type="ECO:0000256" key="1">
    <source>
        <dbReference type="SAM" id="MobiDB-lite"/>
    </source>
</evidence>
<sequence length="329" mass="35955">MNPHADGTVSSTHVSLQHFQNHTEPKRFTGLDENCFTVPDEPILNVDELVNNYDGVEVPDTHIDLACHESSFSNSSDEDSTKTGHRKRSRKRIKLSHSAPPVEPEARGCNEMMDELEGEDLSLSVSFLDDSYGSLQKLGDADVDCNTGENTLLNGSTTSDLLSQSTDFDSMTLEFLLSVGNSPSLSPLLSADLTSCGLSLSNMSELSPQSHFGFSQDFLSSNATQNTSFETRESSIGELNLDETSSAVLDSSTCDLHTEPLSADHVSNLFDLELSGRELSNPFHTQHHGPAVPTSSDDELANILGRRRRRRELNSCAAQLVPDIDHIEE</sequence>
<feature type="region of interest" description="Disordered" evidence="1">
    <location>
        <begin position="69"/>
        <end position="106"/>
    </location>
</feature>
<reference evidence="2" key="1">
    <citation type="submission" date="2020-06" db="EMBL/GenBank/DDBJ databases">
        <title>Draft genome of Bugula neritina, a colonial animal packing powerful symbionts and potential medicines.</title>
        <authorList>
            <person name="Rayko M."/>
        </authorList>
    </citation>
    <scope>NUCLEOTIDE SEQUENCE [LARGE SCALE GENOMIC DNA]</scope>
    <source>
        <strain evidence="2">Kwan_BN1</strain>
    </source>
</reference>
<organism evidence="2 3">
    <name type="scientific">Bugula neritina</name>
    <name type="common">Brown bryozoan</name>
    <name type="synonym">Sertularia neritina</name>
    <dbReference type="NCBI Taxonomy" id="10212"/>
    <lineage>
        <taxon>Eukaryota</taxon>
        <taxon>Metazoa</taxon>
        <taxon>Spiralia</taxon>
        <taxon>Lophotrochozoa</taxon>
        <taxon>Bryozoa</taxon>
        <taxon>Gymnolaemata</taxon>
        <taxon>Cheilostomatida</taxon>
        <taxon>Flustrina</taxon>
        <taxon>Buguloidea</taxon>
        <taxon>Bugulidae</taxon>
        <taxon>Bugula</taxon>
    </lineage>
</organism>
<keyword evidence="3" id="KW-1185">Reference proteome</keyword>